<evidence type="ECO:0000256" key="4">
    <source>
        <dbReference type="SAM" id="Coils"/>
    </source>
</evidence>
<dbReference type="CDD" id="cd17521">
    <property type="entry name" value="RMtype1_S_Sau13435ORF2165P_TRD2-CR2_like"/>
    <property type="match status" value="1"/>
</dbReference>
<dbReference type="InterPro" id="IPR000055">
    <property type="entry name" value="Restrct_endonuc_typeI_TRD"/>
</dbReference>
<dbReference type="SUPFAM" id="SSF116734">
    <property type="entry name" value="DNA methylase specificity domain"/>
    <property type="match status" value="2"/>
</dbReference>
<keyword evidence="3" id="KW-0238">DNA-binding</keyword>
<proteinExistence type="inferred from homology"/>
<keyword evidence="2" id="KW-0680">Restriction system</keyword>
<evidence type="ECO:0000259" key="5">
    <source>
        <dbReference type="Pfam" id="PF01420"/>
    </source>
</evidence>
<dbReference type="InterPro" id="IPR052021">
    <property type="entry name" value="Type-I_RS_S_subunit"/>
</dbReference>
<organism evidence="6 7">
    <name type="scientific">Spirosoma fluviale</name>
    <dbReference type="NCBI Taxonomy" id="1597977"/>
    <lineage>
        <taxon>Bacteria</taxon>
        <taxon>Pseudomonadati</taxon>
        <taxon>Bacteroidota</taxon>
        <taxon>Cytophagia</taxon>
        <taxon>Cytophagales</taxon>
        <taxon>Cytophagaceae</taxon>
        <taxon>Spirosoma</taxon>
    </lineage>
</organism>
<dbReference type="Gene3D" id="3.90.220.20">
    <property type="entry name" value="DNA methylase specificity domains"/>
    <property type="match status" value="2"/>
</dbReference>
<keyword evidence="4" id="KW-0175">Coiled coil</keyword>
<dbReference type="EMBL" id="OCNH01000002">
    <property type="protein sequence ID" value="SOD89275.1"/>
    <property type="molecule type" value="Genomic_DNA"/>
</dbReference>
<name>A0A286G178_9BACT</name>
<sequence length="447" mass="51175">MTTVATQKMDFVAFNDLVNWSVRYLQENRSYYKNTFSLVRIGDFLKRNRNIIEIQDDVLYTRVTIRLYTKGVLKRDEEWGRSIGTKRQFVVSPGQFIMSKIDARNGAFGLVPPELDGAVTTADFLSYNVDTERINPEFLTLVSSTKEFLKICQNSSSGTTGRQRVDETQFLNIKIPLPSPAEQARIVDAYNARIDEAQQLAKQAEELEKGIEDYFVEKLGIEGHDIIQSTGPRFYTISLKSLTRWDVWSGRQLGSSSLYDNLTLLDIIKSKPMYGANVSGIDKISDTRYIRITDIREDGELNDQIVSPAEVDERFLLTEGDFLIARSGNTVGKTYLYKESHGRAIFAGYLVKYIIDKSKALPEYVLYFTKSFIFKSWIDSNQKVSGQPNINGQEFLTAPIILPPIEVQREIVLYMSKIRTRIINIQADFLFHRQQAIEEFESELFAL</sequence>
<evidence type="ECO:0000256" key="2">
    <source>
        <dbReference type="ARBA" id="ARBA00022747"/>
    </source>
</evidence>
<dbReference type="GO" id="GO:0003677">
    <property type="term" value="F:DNA binding"/>
    <property type="evidence" value="ECO:0007669"/>
    <property type="project" value="UniProtKB-KW"/>
</dbReference>
<evidence type="ECO:0000313" key="7">
    <source>
        <dbReference type="Proteomes" id="UP000219452"/>
    </source>
</evidence>
<dbReference type="InterPro" id="IPR044946">
    <property type="entry name" value="Restrct_endonuc_typeI_TRD_sf"/>
</dbReference>
<reference evidence="7" key="1">
    <citation type="submission" date="2017-09" db="EMBL/GenBank/DDBJ databases">
        <authorList>
            <person name="Varghese N."/>
            <person name="Submissions S."/>
        </authorList>
    </citation>
    <scope>NUCLEOTIDE SEQUENCE [LARGE SCALE GENOMIC DNA]</scope>
    <source>
        <strain evidence="7">DSM 29961</strain>
    </source>
</reference>
<feature type="coiled-coil region" evidence="4">
    <location>
        <begin position="187"/>
        <end position="217"/>
    </location>
</feature>
<feature type="domain" description="Type I restriction modification DNA specificity" evidence="5">
    <location>
        <begin position="64"/>
        <end position="194"/>
    </location>
</feature>
<dbReference type="PANTHER" id="PTHR30408:SF12">
    <property type="entry name" value="TYPE I RESTRICTION ENZYME MJAVIII SPECIFICITY SUBUNIT"/>
    <property type="match status" value="1"/>
</dbReference>
<dbReference type="RefSeq" id="WP_097126607.1">
    <property type="nucleotide sequence ID" value="NZ_OCNH01000002.1"/>
</dbReference>
<accession>A0A286G178</accession>
<keyword evidence="7" id="KW-1185">Reference proteome</keyword>
<dbReference type="OrthoDB" id="825893at2"/>
<dbReference type="Pfam" id="PF01420">
    <property type="entry name" value="Methylase_S"/>
    <property type="match status" value="2"/>
</dbReference>
<evidence type="ECO:0000256" key="3">
    <source>
        <dbReference type="ARBA" id="ARBA00023125"/>
    </source>
</evidence>
<dbReference type="GO" id="GO:0009307">
    <property type="term" value="P:DNA restriction-modification system"/>
    <property type="evidence" value="ECO:0007669"/>
    <property type="project" value="UniProtKB-KW"/>
</dbReference>
<dbReference type="PANTHER" id="PTHR30408">
    <property type="entry name" value="TYPE-1 RESTRICTION ENZYME ECOKI SPECIFICITY PROTEIN"/>
    <property type="match status" value="1"/>
</dbReference>
<feature type="domain" description="Type I restriction modification DNA specificity" evidence="5">
    <location>
        <begin position="288"/>
        <end position="420"/>
    </location>
</feature>
<dbReference type="Proteomes" id="UP000219452">
    <property type="component" value="Unassembled WGS sequence"/>
</dbReference>
<dbReference type="AlphaFoldDB" id="A0A286G178"/>
<evidence type="ECO:0000256" key="1">
    <source>
        <dbReference type="ARBA" id="ARBA00010923"/>
    </source>
</evidence>
<evidence type="ECO:0000313" key="6">
    <source>
        <dbReference type="EMBL" id="SOD89275.1"/>
    </source>
</evidence>
<gene>
    <name evidence="6" type="ORF">SAMN06269250_3008</name>
</gene>
<comment type="similarity">
    <text evidence="1">Belongs to the type-I restriction system S methylase family.</text>
</comment>
<protein>
    <submittedName>
        <fullName evidence="6">Type I restriction enzyme, S subunit</fullName>
    </submittedName>
</protein>